<organism evidence="2 3">
    <name type="scientific">Muraenolepis orangiensis</name>
    <name type="common">Patagonian moray cod</name>
    <dbReference type="NCBI Taxonomy" id="630683"/>
    <lineage>
        <taxon>Eukaryota</taxon>
        <taxon>Metazoa</taxon>
        <taxon>Chordata</taxon>
        <taxon>Craniata</taxon>
        <taxon>Vertebrata</taxon>
        <taxon>Euteleostomi</taxon>
        <taxon>Actinopterygii</taxon>
        <taxon>Neopterygii</taxon>
        <taxon>Teleostei</taxon>
        <taxon>Neoteleostei</taxon>
        <taxon>Acanthomorphata</taxon>
        <taxon>Zeiogadaria</taxon>
        <taxon>Gadariae</taxon>
        <taxon>Gadiformes</taxon>
        <taxon>Muraenolepidoidei</taxon>
        <taxon>Muraenolepididae</taxon>
        <taxon>Muraenolepis</taxon>
    </lineage>
</organism>
<dbReference type="EMBL" id="JANIIK010000047">
    <property type="protein sequence ID" value="KAJ3600960.1"/>
    <property type="molecule type" value="Genomic_DNA"/>
</dbReference>
<feature type="region of interest" description="Disordered" evidence="1">
    <location>
        <begin position="73"/>
        <end position="132"/>
    </location>
</feature>
<keyword evidence="3" id="KW-1185">Reference proteome</keyword>
<sequence length="132" mass="14683">MTSTWGPEALKEAYGRAEVAMLQSTRQEKGIMKKRMAKYYKLWQDQGIVSKQHPPTREQLRAIRVLARNLMRAARKGADQDSQTRSGKVQKAEPLRPSISRLQPGRAGGPTGGKDDSAPRPAADYIITHDSP</sequence>
<evidence type="ECO:0000313" key="3">
    <source>
        <dbReference type="Proteomes" id="UP001148018"/>
    </source>
</evidence>
<dbReference type="Proteomes" id="UP001148018">
    <property type="component" value="Unassembled WGS sequence"/>
</dbReference>
<evidence type="ECO:0000256" key="1">
    <source>
        <dbReference type="SAM" id="MobiDB-lite"/>
    </source>
</evidence>
<gene>
    <name evidence="2" type="ORF">NHX12_031933</name>
</gene>
<protein>
    <submittedName>
        <fullName evidence="2">Uncharacterized protein</fullName>
    </submittedName>
</protein>
<accession>A0A9Q0E5D8</accession>
<evidence type="ECO:0000313" key="2">
    <source>
        <dbReference type="EMBL" id="KAJ3600960.1"/>
    </source>
</evidence>
<name>A0A9Q0E5D8_9TELE</name>
<comment type="caution">
    <text evidence="2">The sequence shown here is derived from an EMBL/GenBank/DDBJ whole genome shotgun (WGS) entry which is preliminary data.</text>
</comment>
<dbReference type="AlphaFoldDB" id="A0A9Q0E5D8"/>
<reference evidence="2" key="1">
    <citation type="submission" date="2022-07" db="EMBL/GenBank/DDBJ databases">
        <title>Chromosome-level genome of Muraenolepis orangiensis.</title>
        <authorList>
            <person name="Kim J."/>
        </authorList>
    </citation>
    <scope>NUCLEOTIDE SEQUENCE</scope>
    <source>
        <strain evidence="2">KU_S4_2022</strain>
        <tissue evidence="2">Muscle</tissue>
    </source>
</reference>
<proteinExistence type="predicted"/>